<comment type="caution">
    <text evidence="20">The sequence shown here is derived from an EMBL/GenBank/DDBJ whole genome shotgun (WGS) entry which is preliminary data.</text>
</comment>
<feature type="modified residue" description="4-aspartylphosphate" evidence="13">
    <location>
        <position position="811"/>
    </location>
</feature>
<dbReference type="CDD" id="cd17546">
    <property type="entry name" value="REC_hyHK_CKI1_RcsC-like"/>
    <property type="match status" value="1"/>
</dbReference>
<keyword evidence="11 14" id="KW-0472">Membrane</keyword>
<evidence type="ECO:0000313" key="20">
    <source>
        <dbReference type="EMBL" id="MTW21012.1"/>
    </source>
</evidence>
<dbReference type="InterPro" id="IPR035965">
    <property type="entry name" value="PAS-like_dom_sf"/>
</dbReference>
<dbReference type="CDD" id="cd00082">
    <property type="entry name" value="HisKA"/>
    <property type="match status" value="1"/>
</dbReference>
<dbReference type="InterPro" id="IPR000014">
    <property type="entry name" value="PAS"/>
</dbReference>
<sequence length="1109" mass="123324">MPISIWQPDIMVDHQGTQHSTDPFMIRRPWVLFLTISGFLAALTAGAIFHSYHHEITDYSARLSAMATLKQHQLESWLWEREKDSRFIHSSTFLAQLYANWRQGDEDAGEQLRSRLTQFIGPHTFSAVTLLDPHGQRLWASAEAPPTLTPTVLSAAAAASADRQRHRFDPYLGLRGNPRLDFITPLAQIQPAPVVVLHSDPEYWLSDKSLSDLVVGQTAETLLFRRDGEQLLILGQIECLRSESPRRELSLDAPDSPGTWMWAASATPGQPVSGLDDRGRTVMGVVKPIEGTSWYLLAKMDRVEILESFVQRAIWITLAGLLAIVMSAAGLSLLRQRQRLLIAEQTQAAQEELERHRHHLEELVEARTLELRQQSHSLHALIDNLPHLAWMKDREGRLLAINRVFAAQLGYSPKALIGKNTRELWPPEVAERYLATDAQVMETRHQLTVEEPFGADPNSLYETFKAPIIDETGEVLGTVGFARDIRPQRAMEAELAHRAELAESATRAKSAFLANMSHEIRTPMNAILGLTHLLRRDGVTPPQDERLSKIESATRHLLTILNDILDLSRIDAGKLQLDSADFALEPLLDQVRSLVADAAKAKGLQLTAEVDALPRWLCGDVTRLRQALLNYASNAVKFTERGSIVLRARLIDEDSTSVLVRFEVEDSGIGIAADQLSGLFRAFSQADASTTRRYGGSGLGLAITMQLARLMGGEAGAESTPGMGSTFWLQLRLKRGQNSQHALSRAEVLVEQRLRERHAGARLLLAEDNPINREVALDLLQAVGLQVETVENGREAVEQAMSGRYDLILMDVQMPVMSGLEATQAIRSLAGWRDKPILAMTANAFEEDRQHCMDAGMNDFIPKPVSPHDLFERLLRWLPVTTNERTPAPVIEPREPPARDPAAEAALARIENLSGLNTAQGLAVMGGNARKYLALLDRFVNSHRDDAGKMIAALESGSRTEIRELAHALKGVAATLGASDIAEAAARLDAALKADPDLDAEHLHELIDQITMAFAPLNQVMEALMRAEPVAEMAPNPTQDDLERQEQVFTQLIELLRENDTRAITLLRQERALLNARLGESFERIERHLLAFEFEEALERVERARLSAQ</sequence>
<evidence type="ECO:0000313" key="21">
    <source>
        <dbReference type="Proteomes" id="UP000434044"/>
    </source>
</evidence>
<gene>
    <name evidence="20" type="ORF">GJ668_07845</name>
</gene>
<dbReference type="SUPFAM" id="SSF47384">
    <property type="entry name" value="Homodimeric domain of signal transducing histidine kinase"/>
    <property type="match status" value="1"/>
</dbReference>
<dbReference type="Gene3D" id="3.30.565.10">
    <property type="entry name" value="Histidine kinase-like ATPase, C-terminal domain"/>
    <property type="match status" value="1"/>
</dbReference>
<dbReference type="CDD" id="cd16922">
    <property type="entry name" value="HATPase_EvgS-ArcB-TorS-like"/>
    <property type="match status" value="1"/>
</dbReference>
<feature type="domain" description="Response regulatory" evidence="16">
    <location>
        <begin position="762"/>
        <end position="878"/>
    </location>
</feature>
<evidence type="ECO:0000259" key="17">
    <source>
        <dbReference type="PROSITE" id="PS50112"/>
    </source>
</evidence>
<organism evidence="20 21">
    <name type="scientific">Allochromatium palmeri</name>
    <dbReference type="NCBI Taxonomy" id="231048"/>
    <lineage>
        <taxon>Bacteria</taxon>
        <taxon>Pseudomonadati</taxon>
        <taxon>Pseudomonadota</taxon>
        <taxon>Gammaproteobacteria</taxon>
        <taxon>Chromatiales</taxon>
        <taxon>Chromatiaceae</taxon>
        <taxon>Allochromatium</taxon>
    </lineage>
</organism>
<dbReference type="GO" id="GO:0005524">
    <property type="term" value="F:ATP binding"/>
    <property type="evidence" value="ECO:0007669"/>
    <property type="project" value="UniProtKB-KW"/>
</dbReference>
<protein>
    <recommendedName>
        <fullName evidence="3">histidine kinase</fullName>
        <ecNumber evidence="3">2.7.13.3</ecNumber>
    </recommendedName>
</protein>
<dbReference type="InterPro" id="IPR003661">
    <property type="entry name" value="HisK_dim/P_dom"/>
</dbReference>
<keyword evidence="6 14" id="KW-0812">Transmembrane</keyword>
<keyword evidence="10" id="KW-0902">Two-component regulatory system</keyword>
<keyword evidence="21" id="KW-1185">Reference proteome</keyword>
<feature type="domain" description="PAS" evidence="17">
    <location>
        <begin position="374"/>
        <end position="444"/>
    </location>
</feature>
<evidence type="ECO:0000256" key="12">
    <source>
        <dbReference type="PROSITE-ProRule" id="PRU00110"/>
    </source>
</evidence>
<evidence type="ECO:0000256" key="7">
    <source>
        <dbReference type="ARBA" id="ARBA00022741"/>
    </source>
</evidence>
<evidence type="ECO:0000256" key="4">
    <source>
        <dbReference type="ARBA" id="ARBA00022475"/>
    </source>
</evidence>
<dbReference type="Gene3D" id="3.40.50.2300">
    <property type="match status" value="1"/>
</dbReference>
<evidence type="ECO:0000256" key="11">
    <source>
        <dbReference type="ARBA" id="ARBA00023136"/>
    </source>
</evidence>
<keyword evidence="8" id="KW-0067">ATP-binding</keyword>
<dbReference type="Pfam" id="PF00512">
    <property type="entry name" value="HisKA"/>
    <property type="match status" value="1"/>
</dbReference>
<dbReference type="InterPro" id="IPR001789">
    <property type="entry name" value="Sig_transdc_resp-reg_receiver"/>
</dbReference>
<dbReference type="Gene3D" id="1.10.287.130">
    <property type="match status" value="1"/>
</dbReference>
<dbReference type="InterPro" id="IPR008207">
    <property type="entry name" value="Sig_transdc_His_kin_Hpt_dom"/>
</dbReference>
<dbReference type="CDD" id="cd00130">
    <property type="entry name" value="PAS"/>
    <property type="match status" value="1"/>
</dbReference>
<dbReference type="GO" id="GO:0005886">
    <property type="term" value="C:plasma membrane"/>
    <property type="evidence" value="ECO:0007669"/>
    <property type="project" value="UniProtKB-SubCell"/>
</dbReference>
<comment type="catalytic activity">
    <reaction evidence="1">
        <text>ATP + protein L-histidine = ADP + protein N-phospho-L-histidine.</text>
        <dbReference type="EC" id="2.7.13.3"/>
    </reaction>
</comment>
<dbReference type="SUPFAM" id="SSF55785">
    <property type="entry name" value="PYP-like sensor domain (PAS domain)"/>
    <property type="match status" value="1"/>
</dbReference>
<dbReference type="SMART" id="SM00388">
    <property type="entry name" value="HisKA"/>
    <property type="match status" value="1"/>
</dbReference>
<dbReference type="InterPro" id="IPR011006">
    <property type="entry name" value="CheY-like_superfamily"/>
</dbReference>
<dbReference type="NCBIfam" id="TIGR00229">
    <property type="entry name" value="sensory_box"/>
    <property type="match status" value="1"/>
</dbReference>
<dbReference type="FunFam" id="3.30.565.10:FF:000010">
    <property type="entry name" value="Sensor histidine kinase RcsC"/>
    <property type="match status" value="1"/>
</dbReference>
<evidence type="ECO:0000256" key="6">
    <source>
        <dbReference type="ARBA" id="ARBA00022692"/>
    </source>
</evidence>
<dbReference type="Pfam" id="PF00072">
    <property type="entry name" value="Response_reg"/>
    <property type="match status" value="1"/>
</dbReference>
<dbReference type="PROSITE" id="PS50113">
    <property type="entry name" value="PAC"/>
    <property type="match status" value="1"/>
</dbReference>
<dbReference type="AlphaFoldDB" id="A0A6N8E9P9"/>
<proteinExistence type="predicted"/>
<dbReference type="Gene3D" id="1.20.120.160">
    <property type="entry name" value="HPT domain"/>
    <property type="match status" value="1"/>
</dbReference>
<feature type="transmembrane region" description="Helical" evidence="14">
    <location>
        <begin position="30"/>
        <end position="52"/>
    </location>
</feature>
<dbReference type="PANTHER" id="PTHR45339:SF1">
    <property type="entry name" value="HYBRID SIGNAL TRANSDUCTION HISTIDINE KINASE J"/>
    <property type="match status" value="1"/>
</dbReference>
<feature type="domain" description="HPt" evidence="19">
    <location>
        <begin position="928"/>
        <end position="1024"/>
    </location>
</feature>
<evidence type="ECO:0000256" key="2">
    <source>
        <dbReference type="ARBA" id="ARBA00004651"/>
    </source>
</evidence>
<dbReference type="RefSeq" id="WP_186342964.1">
    <property type="nucleotide sequence ID" value="NZ_WNKT01000012.1"/>
</dbReference>
<feature type="modified residue" description="Phosphohistidine" evidence="12">
    <location>
        <position position="967"/>
    </location>
</feature>
<dbReference type="Proteomes" id="UP000434044">
    <property type="component" value="Unassembled WGS sequence"/>
</dbReference>
<dbReference type="EMBL" id="WNKT01000012">
    <property type="protein sequence ID" value="MTW21012.1"/>
    <property type="molecule type" value="Genomic_DNA"/>
</dbReference>
<feature type="domain" description="PAC" evidence="18">
    <location>
        <begin position="443"/>
        <end position="497"/>
    </location>
</feature>
<keyword evidence="7" id="KW-0547">Nucleotide-binding</keyword>
<dbReference type="PRINTS" id="PR00344">
    <property type="entry name" value="BCTRLSENSOR"/>
</dbReference>
<dbReference type="InterPro" id="IPR000700">
    <property type="entry name" value="PAS-assoc_C"/>
</dbReference>
<dbReference type="SUPFAM" id="SSF52172">
    <property type="entry name" value="CheY-like"/>
    <property type="match status" value="1"/>
</dbReference>
<reference evidence="20 21" key="1">
    <citation type="submission" date="2019-11" db="EMBL/GenBank/DDBJ databases">
        <title>Whole-genome sequence of the anaerobic purple sulfur bacterium Allochromatium palmeri DSM 15591.</title>
        <authorList>
            <person name="Kyndt J.A."/>
            <person name="Meyer T.E."/>
        </authorList>
    </citation>
    <scope>NUCLEOTIDE SEQUENCE [LARGE SCALE GENOMIC DNA]</scope>
    <source>
        <strain evidence="20 21">DSM 15591</strain>
    </source>
</reference>
<feature type="domain" description="Histidine kinase" evidence="15">
    <location>
        <begin position="515"/>
        <end position="735"/>
    </location>
</feature>
<feature type="transmembrane region" description="Helical" evidence="14">
    <location>
        <begin position="313"/>
        <end position="334"/>
    </location>
</feature>
<dbReference type="Pfam" id="PF01627">
    <property type="entry name" value="Hpt"/>
    <property type="match status" value="1"/>
</dbReference>
<dbReference type="SMART" id="SM00448">
    <property type="entry name" value="REC"/>
    <property type="match status" value="1"/>
</dbReference>
<dbReference type="SUPFAM" id="SSF47226">
    <property type="entry name" value="Histidine-containing phosphotransfer domain, HPT domain"/>
    <property type="match status" value="1"/>
</dbReference>
<evidence type="ECO:0000256" key="8">
    <source>
        <dbReference type="ARBA" id="ARBA00022840"/>
    </source>
</evidence>
<accession>A0A6N8E9P9</accession>
<dbReference type="InterPro" id="IPR004358">
    <property type="entry name" value="Sig_transdc_His_kin-like_C"/>
</dbReference>
<dbReference type="Gene3D" id="3.30.450.20">
    <property type="entry name" value="PAS domain"/>
    <property type="match status" value="1"/>
</dbReference>
<dbReference type="InterPro" id="IPR013656">
    <property type="entry name" value="PAS_4"/>
</dbReference>
<dbReference type="PROSITE" id="PS50894">
    <property type="entry name" value="HPT"/>
    <property type="match status" value="1"/>
</dbReference>
<evidence type="ECO:0000256" key="10">
    <source>
        <dbReference type="ARBA" id="ARBA00023012"/>
    </source>
</evidence>
<evidence type="ECO:0000256" key="5">
    <source>
        <dbReference type="ARBA" id="ARBA00022553"/>
    </source>
</evidence>
<evidence type="ECO:0000256" key="1">
    <source>
        <dbReference type="ARBA" id="ARBA00000085"/>
    </source>
</evidence>
<dbReference type="GO" id="GO:0000155">
    <property type="term" value="F:phosphorelay sensor kinase activity"/>
    <property type="evidence" value="ECO:0007669"/>
    <property type="project" value="InterPro"/>
</dbReference>
<keyword evidence="9 14" id="KW-1133">Transmembrane helix</keyword>
<dbReference type="PROSITE" id="PS50110">
    <property type="entry name" value="RESPONSE_REGULATORY"/>
    <property type="match status" value="1"/>
</dbReference>
<dbReference type="InterPro" id="IPR036641">
    <property type="entry name" value="HPT_dom_sf"/>
</dbReference>
<evidence type="ECO:0000256" key="9">
    <source>
        <dbReference type="ARBA" id="ARBA00022989"/>
    </source>
</evidence>
<dbReference type="InterPro" id="IPR005467">
    <property type="entry name" value="His_kinase_dom"/>
</dbReference>
<dbReference type="SUPFAM" id="SSF55874">
    <property type="entry name" value="ATPase domain of HSP90 chaperone/DNA topoisomerase II/histidine kinase"/>
    <property type="match status" value="1"/>
</dbReference>
<evidence type="ECO:0000256" key="13">
    <source>
        <dbReference type="PROSITE-ProRule" id="PRU00169"/>
    </source>
</evidence>
<dbReference type="InterPro" id="IPR003594">
    <property type="entry name" value="HATPase_dom"/>
</dbReference>
<name>A0A6N8E9P9_9GAMM</name>
<keyword evidence="4" id="KW-1003">Cell membrane</keyword>
<dbReference type="Pfam" id="PF08448">
    <property type="entry name" value="PAS_4"/>
    <property type="match status" value="1"/>
</dbReference>
<evidence type="ECO:0000259" key="16">
    <source>
        <dbReference type="PROSITE" id="PS50110"/>
    </source>
</evidence>
<evidence type="ECO:0000259" key="18">
    <source>
        <dbReference type="PROSITE" id="PS50113"/>
    </source>
</evidence>
<dbReference type="PROSITE" id="PS50112">
    <property type="entry name" value="PAS"/>
    <property type="match status" value="1"/>
</dbReference>
<dbReference type="PANTHER" id="PTHR45339">
    <property type="entry name" value="HYBRID SIGNAL TRANSDUCTION HISTIDINE KINASE J"/>
    <property type="match status" value="1"/>
</dbReference>
<evidence type="ECO:0000256" key="3">
    <source>
        <dbReference type="ARBA" id="ARBA00012438"/>
    </source>
</evidence>
<dbReference type="PROSITE" id="PS50109">
    <property type="entry name" value="HIS_KIN"/>
    <property type="match status" value="1"/>
</dbReference>
<dbReference type="Pfam" id="PF02518">
    <property type="entry name" value="HATPase_c"/>
    <property type="match status" value="1"/>
</dbReference>
<evidence type="ECO:0000259" key="19">
    <source>
        <dbReference type="PROSITE" id="PS50894"/>
    </source>
</evidence>
<dbReference type="SMART" id="SM00387">
    <property type="entry name" value="HATPase_c"/>
    <property type="match status" value="1"/>
</dbReference>
<evidence type="ECO:0000259" key="15">
    <source>
        <dbReference type="PROSITE" id="PS50109"/>
    </source>
</evidence>
<dbReference type="InterPro" id="IPR036097">
    <property type="entry name" value="HisK_dim/P_sf"/>
</dbReference>
<comment type="subcellular location">
    <subcellularLocation>
        <location evidence="2">Cell membrane</location>
        <topology evidence="2">Multi-pass membrane protein</topology>
    </subcellularLocation>
</comment>
<dbReference type="EC" id="2.7.13.3" evidence="3"/>
<keyword evidence="5 13" id="KW-0597">Phosphoprotein</keyword>
<dbReference type="SMART" id="SM00091">
    <property type="entry name" value="PAS"/>
    <property type="match status" value="1"/>
</dbReference>
<dbReference type="InterPro" id="IPR036890">
    <property type="entry name" value="HATPase_C_sf"/>
</dbReference>
<evidence type="ECO:0000256" key="14">
    <source>
        <dbReference type="SAM" id="Phobius"/>
    </source>
</evidence>